<dbReference type="CDD" id="cd00018">
    <property type="entry name" value="AP2"/>
    <property type="match status" value="1"/>
</dbReference>
<dbReference type="OrthoDB" id="1647183at2759"/>
<evidence type="ECO:0000256" key="1">
    <source>
        <dbReference type="ARBA" id="ARBA00004123"/>
    </source>
</evidence>
<dbReference type="GO" id="GO:0005634">
    <property type="term" value="C:nucleus"/>
    <property type="evidence" value="ECO:0007669"/>
    <property type="project" value="UniProtKB-SubCell"/>
</dbReference>
<keyword evidence="4" id="KW-0804">Transcription</keyword>
<evidence type="ECO:0000256" key="6">
    <source>
        <dbReference type="SAM" id="MobiDB-lite"/>
    </source>
</evidence>
<dbReference type="GO" id="GO:0009873">
    <property type="term" value="P:ethylene-activated signaling pathway"/>
    <property type="evidence" value="ECO:0007669"/>
    <property type="project" value="InterPro"/>
</dbReference>
<evidence type="ECO:0000259" key="7">
    <source>
        <dbReference type="PROSITE" id="PS51032"/>
    </source>
</evidence>
<keyword evidence="2" id="KW-0805">Transcription regulation</keyword>
<dbReference type="AlphaFoldDB" id="A0A8J5IQJ4"/>
<comment type="subcellular location">
    <subcellularLocation>
        <location evidence="1">Nucleus</location>
    </subcellularLocation>
</comment>
<dbReference type="SMART" id="SM00380">
    <property type="entry name" value="AP2"/>
    <property type="match status" value="1"/>
</dbReference>
<comment type="caution">
    <text evidence="8">The sequence shown here is derived from an EMBL/GenBank/DDBJ whole genome shotgun (WGS) entry which is preliminary data.</text>
</comment>
<dbReference type="PANTHER" id="PTHR31190">
    <property type="entry name" value="DNA-BINDING DOMAIN"/>
    <property type="match status" value="1"/>
</dbReference>
<feature type="compositionally biased region" description="Low complexity" evidence="6">
    <location>
        <begin position="216"/>
        <end position="228"/>
    </location>
</feature>
<gene>
    <name evidence="8" type="ORF">ZIOFF_004212</name>
</gene>
<evidence type="ECO:0000313" key="8">
    <source>
        <dbReference type="EMBL" id="KAG6539059.1"/>
    </source>
</evidence>
<accession>A0A8J5IQJ4</accession>
<evidence type="ECO:0000256" key="3">
    <source>
        <dbReference type="ARBA" id="ARBA00023125"/>
    </source>
</evidence>
<dbReference type="Pfam" id="PF00847">
    <property type="entry name" value="AP2"/>
    <property type="match status" value="1"/>
</dbReference>
<feature type="region of interest" description="Disordered" evidence="6">
    <location>
        <begin position="185"/>
        <end position="228"/>
    </location>
</feature>
<feature type="domain" description="AP2/ERF" evidence="7">
    <location>
        <begin position="109"/>
        <end position="167"/>
    </location>
</feature>
<dbReference type="GO" id="GO:0003700">
    <property type="term" value="F:DNA-binding transcription factor activity"/>
    <property type="evidence" value="ECO:0007669"/>
    <property type="project" value="InterPro"/>
</dbReference>
<keyword evidence="5" id="KW-0539">Nucleus</keyword>
<sequence>MNPPCESGSELCPLNPIRHRPNPSSAAKACCRSSSFGALVANEWSDGLPFRLDDSDDMVIYGALHDAFHLGWLPSGTKPEPASDYEEKERSVATAFEIAHQQPPAEVKHYRGVRQRPWGKFAAEIRDPARNGARVWLGTFDTAEDAALAYDRTAYRMRGSRALLNFPDRICSAEATAAVASSLSKRSSSLTESPNSSSSSSLNSSTFSPKRRKRGAAATIAASNSAPPVANPVQGQTVVCVGNAPVFLAAPITKLPHADQLLVS</sequence>
<dbReference type="FunFam" id="3.30.730.10:FF:000001">
    <property type="entry name" value="Ethylene-responsive transcription factor 2"/>
    <property type="match status" value="1"/>
</dbReference>
<dbReference type="Proteomes" id="UP000734854">
    <property type="component" value="Unassembled WGS sequence"/>
</dbReference>
<evidence type="ECO:0000256" key="5">
    <source>
        <dbReference type="ARBA" id="ARBA00023242"/>
    </source>
</evidence>
<dbReference type="EMBL" id="JACMSC010000001">
    <property type="protein sequence ID" value="KAG6539059.1"/>
    <property type="molecule type" value="Genomic_DNA"/>
</dbReference>
<name>A0A8J5IQJ4_ZINOF</name>
<dbReference type="PANTHER" id="PTHR31190:SF287">
    <property type="entry name" value="DEVELOPMENT RELATED ERF PROTEIN"/>
    <property type="match status" value="1"/>
</dbReference>
<dbReference type="InterPro" id="IPR001471">
    <property type="entry name" value="AP2/ERF_dom"/>
</dbReference>
<feature type="compositionally biased region" description="Low complexity" evidence="6">
    <location>
        <begin position="185"/>
        <end position="208"/>
    </location>
</feature>
<evidence type="ECO:0000256" key="4">
    <source>
        <dbReference type="ARBA" id="ARBA00023163"/>
    </source>
</evidence>
<evidence type="ECO:0000313" key="9">
    <source>
        <dbReference type="Proteomes" id="UP000734854"/>
    </source>
</evidence>
<protein>
    <recommendedName>
        <fullName evidence="7">AP2/ERF domain-containing protein</fullName>
    </recommendedName>
</protein>
<dbReference type="PROSITE" id="PS51032">
    <property type="entry name" value="AP2_ERF"/>
    <property type="match status" value="1"/>
</dbReference>
<dbReference type="GO" id="GO:0003677">
    <property type="term" value="F:DNA binding"/>
    <property type="evidence" value="ECO:0007669"/>
    <property type="project" value="UniProtKB-KW"/>
</dbReference>
<reference evidence="8 9" key="1">
    <citation type="submission" date="2020-08" db="EMBL/GenBank/DDBJ databases">
        <title>Plant Genome Project.</title>
        <authorList>
            <person name="Zhang R.-G."/>
        </authorList>
    </citation>
    <scope>NUCLEOTIDE SEQUENCE [LARGE SCALE GENOMIC DNA]</scope>
    <source>
        <tissue evidence="8">Rhizome</tissue>
    </source>
</reference>
<proteinExistence type="predicted"/>
<keyword evidence="9" id="KW-1185">Reference proteome</keyword>
<organism evidence="8 9">
    <name type="scientific">Zingiber officinale</name>
    <name type="common">Ginger</name>
    <name type="synonym">Amomum zingiber</name>
    <dbReference type="NCBI Taxonomy" id="94328"/>
    <lineage>
        <taxon>Eukaryota</taxon>
        <taxon>Viridiplantae</taxon>
        <taxon>Streptophyta</taxon>
        <taxon>Embryophyta</taxon>
        <taxon>Tracheophyta</taxon>
        <taxon>Spermatophyta</taxon>
        <taxon>Magnoliopsida</taxon>
        <taxon>Liliopsida</taxon>
        <taxon>Zingiberales</taxon>
        <taxon>Zingiberaceae</taxon>
        <taxon>Zingiber</taxon>
    </lineage>
</organism>
<dbReference type="InterPro" id="IPR044808">
    <property type="entry name" value="ERF_plant"/>
</dbReference>
<evidence type="ECO:0000256" key="2">
    <source>
        <dbReference type="ARBA" id="ARBA00023015"/>
    </source>
</evidence>
<keyword evidence="3" id="KW-0238">DNA-binding</keyword>